<dbReference type="SMART" id="SM00852">
    <property type="entry name" value="MoCF_biosynth"/>
    <property type="match status" value="1"/>
</dbReference>
<dbReference type="NCBIfam" id="NF045515">
    <property type="entry name" value="Glp_gephyrin"/>
    <property type="match status" value="1"/>
</dbReference>
<evidence type="ECO:0000256" key="2">
    <source>
        <dbReference type="ARBA" id="ARBA00005046"/>
    </source>
</evidence>
<comment type="cofactor">
    <cofactor evidence="1">
        <name>Mg(2+)</name>
        <dbReference type="ChEBI" id="CHEBI:18420"/>
    </cofactor>
</comment>
<sequence length="647" mass="70936">MRKVFRHISTIQEAFEAIERFCKLEREVEEVDILNATGRVLAEDVHAIASVPPFDRATMDGYALKAEDTFGADEDNPARLKIIGKIEAGEWPELEVKRGEAMEVSTGSAIPRGANAVVMVEFTRERDGFVEVFKPVYPGENIMFAGSDIMAGELLLRAGTQLTHREIGVLAACGVKRVKVFRKPKVAVLSTGNELLEPGEKIKLGKIYDVNSYALCSAIEENGGTPIRIGIVRDDEEEMKMAILEALEKADIVLTSGSTSAGFGDRMYRVLEDIGKVAVHGIAVKPGKPTIIAFKDGKPIFGLPGYPVSALTIFEILVAPLIRKLSGLTAERKKIEARLAAKVFSEAGRRELLPVHLVLGKDGYSAYPVTGSYSGAITALAFSDGIVEIPENVIMLEENERVEVKLFSMIRPADLVFIGSHCVGVDVILKLSRIGAKVINVGSMGGIIAVKRGEADVAGTHLLDEDGTYNENIIRKLGVRNAVLVKGYLREQGFIVARGNPKKIRGFEDLLREDVRIINRNKGSGTRLLLDTNLRSLAEKIGLDFSELIKRINGYEVEAKTHDAVAVAVATGKADVGIGIKSVANLYDLDFIPLRSEEYDFLIPKDRLEKESVKIFLRTLESEEFARKIEKIGGLKVYERTGEMIEI</sequence>
<keyword evidence="5" id="KW-0500">Molybdenum</keyword>
<evidence type="ECO:0000256" key="5">
    <source>
        <dbReference type="ARBA" id="ARBA00022505"/>
    </source>
</evidence>
<dbReference type="SUPFAM" id="SSF63867">
    <property type="entry name" value="MoeA C-terminal domain-like"/>
    <property type="match status" value="1"/>
</dbReference>
<dbReference type="PANTHER" id="PTHR10192">
    <property type="entry name" value="MOLYBDOPTERIN BIOSYNTHESIS PROTEIN"/>
    <property type="match status" value="1"/>
</dbReference>
<keyword evidence="9" id="KW-0501">Molybdenum cofactor biosynthesis</keyword>
<keyword evidence="8" id="KW-0460">Magnesium</keyword>
<dbReference type="FunFam" id="2.170.190.11:FF:000001">
    <property type="entry name" value="Molybdopterin molybdenumtransferase"/>
    <property type="match status" value="1"/>
</dbReference>
<dbReference type="SUPFAM" id="SSF63882">
    <property type="entry name" value="MoeA N-terminal region -like"/>
    <property type="match status" value="1"/>
</dbReference>
<dbReference type="InterPro" id="IPR008284">
    <property type="entry name" value="MoCF_biosynth_CS"/>
</dbReference>
<dbReference type="Pfam" id="PF03454">
    <property type="entry name" value="MoeA_C"/>
    <property type="match status" value="1"/>
</dbReference>
<comment type="caution">
    <text evidence="12">The sequence shown here is derived from an EMBL/GenBank/DDBJ whole genome shotgun (WGS) entry which is preliminary data.</text>
</comment>
<dbReference type="Gene3D" id="3.40.980.10">
    <property type="entry name" value="MoaB/Mog-like domain"/>
    <property type="match status" value="1"/>
</dbReference>
<dbReference type="FunFam" id="3.40.980.10:FF:000004">
    <property type="entry name" value="Molybdopterin molybdenumtransferase"/>
    <property type="match status" value="1"/>
</dbReference>
<dbReference type="FunFam" id="3.40.190.10:FF:000566">
    <property type="entry name" value="Molybdenum cofactor biosynthesis protein"/>
    <property type="match status" value="1"/>
</dbReference>
<comment type="similarity">
    <text evidence="3">Belongs to the MoeA family.</text>
</comment>
<evidence type="ECO:0000313" key="12">
    <source>
        <dbReference type="EMBL" id="HEH35540.1"/>
    </source>
</evidence>
<dbReference type="EMBL" id="DSLA01000081">
    <property type="protein sequence ID" value="HEH35540.1"/>
    <property type="molecule type" value="Genomic_DNA"/>
</dbReference>
<dbReference type="GO" id="GO:0005737">
    <property type="term" value="C:cytoplasm"/>
    <property type="evidence" value="ECO:0007669"/>
    <property type="project" value="TreeGrafter"/>
</dbReference>
<keyword evidence="6" id="KW-0808">Transferase</keyword>
<evidence type="ECO:0000259" key="11">
    <source>
        <dbReference type="SMART" id="SM00852"/>
    </source>
</evidence>
<dbReference type="InterPro" id="IPR036135">
    <property type="entry name" value="MoeA_linker/N_sf"/>
</dbReference>
<dbReference type="InterPro" id="IPR036688">
    <property type="entry name" value="MoeA_C_domain_IV_sf"/>
</dbReference>
<evidence type="ECO:0000256" key="8">
    <source>
        <dbReference type="ARBA" id="ARBA00022842"/>
    </source>
</evidence>
<dbReference type="Gene3D" id="2.40.340.10">
    <property type="entry name" value="MoeA, C-terminal, domain IV"/>
    <property type="match status" value="1"/>
</dbReference>
<evidence type="ECO:0000256" key="10">
    <source>
        <dbReference type="ARBA" id="ARBA00047317"/>
    </source>
</evidence>
<reference evidence="12" key="1">
    <citation type="journal article" date="2020" name="mSystems">
        <title>Genome- and Community-Level Interaction Insights into Carbon Utilization and Element Cycling Functions of Hydrothermarchaeota in Hydrothermal Sediment.</title>
        <authorList>
            <person name="Zhou Z."/>
            <person name="Liu Y."/>
            <person name="Xu W."/>
            <person name="Pan J."/>
            <person name="Luo Z.H."/>
            <person name="Li M."/>
        </authorList>
    </citation>
    <scope>NUCLEOTIDE SEQUENCE [LARGE SCALE GENOMIC DNA]</scope>
    <source>
        <strain evidence="12">SpSt-26</strain>
    </source>
</reference>
<dbReference type="Pfam" id="PF03453">
    <property type="entry name" value="MoeA_N"/>
    <property type="match status" value="1"/>
</dbReference>
<dbReference type="GO" id="GO:0046872">
    <property type="term" value="F:metal ion binding"/>
    <property type="evidence" value="ECO:0007669"/>
    <property type="project" value="UniProtKB-KW"/>
</dbReference>
<feature type="domain" description="MoaB/Mog" evidence="11">
    <location>
        <begin position="187"/>
        <end position="324"/>
    </location>
</feature>
<dbReference type="InterPro" id="IPR024370">
    <property type="entry name" value="PBP_domain"/>
</dbReference>
<dbReference type="AlphaFoldDB" id="A0A7J2TIV0"/>
<evidence type="ECO:0000256" key="4">
    <source>
        <dbReference type="ARBA" id="ARBA00013269"/>
    </source>
</evidence>
<organism evidence="12">
    <name type="scientific">Archaeoglobus fulgidus</name>
    <dbReference type="NCBI Taxonomy" id="2234"/>
    <lineage>
        <taxon>Archaea</taxon>
        <taxon>Methanobacteriati</taxon>
        <taxon>Methanobacteriota</taxon>
        <taxon>Archaeoglobi</taxon>
        <taxon>Archaeoglobales</taxon>
        <taxon>Archaeoglobaceae</taxon>
        <taxon>Archaeoglobus</taxon>
    </lineage>
</organism>
<dbReference type="GO" id="GO:0061599">
    <property type="term" value="F:molybdopterin molybdotransferase activity"/>
    <property type="evidence" value="ECO:0007669"/>
    <property type="project" value="UniProtKB-EC"/>
</dbReference>
<accession>A0A7J2TIV0</accession>
<proteinExistence type="inferred from homology"/>
<dbReference type="GO" id="GO:0006777">
    <property type="term" value="P:Mo-molybdopterin cofactor biosynthetic process"/>
    <property type="evidence" value="ECO:0007669"/>
    <property type="project" value="UniProtKB-KW"/>
</dbReference>
<evidence type="ECO:0000256" key="3">
    <source>
        <dbReference type="ARBA" id="ARBA00010763"/>
    </source>
</evidence>
<dbReference type="NCBIfam" id="TIGR00177">
    <property type="entry name" value="molyb_syn"/>
    <property type="match status" value="1"/>
</dbReference>
<dbReference type="InterPro" id="IPR005110">
    <property type="entry name" value="MoeA_linker/N"/>
</dbReference>
<dbReference type="CDD" id="cd00887">
    <property type="entry name" value="MoeA"/>
    <property type="match status" value="1"/>
</dbReference>
<dbReference type="SUPFAM" id="SSF53850">
    <property type="entry name" value="Periplasmic binding protein-like II"/>
    <property type="match status" value="1"/>
</dbReference>
<dbReference type="EC" id="2.10.1.1" evidence="4"/>
<protein>
    <recommendedName>
        <fullName evidence="4">molybdopterin molybdotransferase</fullName>
        <ecNumber evidence="4">2.10.1.1</ecNumber>
    </recommendedName>
</protein>
<dbReference type="Gene3D" id="3.40.190.10">
    <property type="entry name" value="Periplasmic binding protein-like II"/>
    <property type="match status" value="1"/>
</dbReference>
<gene>
    <name evidence="12" type="ORF">ENP88_05210</name>
</gene>
<dbReference type="UniPathway" id="UPA00344"/>
<comment type="pathway">
    <text evidence="2">Cofactor biosynthesis; molybdopterin biosynthesis.</text>
</comment>
<comment type="catalytic activity">
    <reaction evidence="10">
        <text>adenylyl-molybdopterin + molybdate = Mo-molybdopterin + AMP + H(+)</text>
        <dbReference type="Rhea" id="RHEA:35047"/>
        <dbReference type="ChEBI" id="CHEBI:15378"/>
        <dbReference type="ChEBI" id="CHEBI:36264"/>
        <dbReference type="ChEBI" id="CHEBI:62727"/>
        <dbReference type="ChEBI" id="CHEBI:71302"/>
        <dbReference type="ChEBI" id="CHEBI:456215"/>
        <dbReference type="EC" id="2.10.1.1"/>
    </reaction>
</comment>
<dbReference type="FunFam" id="2.40.340.10:FF:000005">
    <property type="entry name" value="Molybdopterin molybdenumtransferase MoeA"/>
    <property type="match status" value="1"/>
</dbReference>
<dbReference type="InterPro" id="IPR001453">
    <property type="entry name" value="MoaB/Mog_dom"/>
</dbReference>
<keyword evidence="7" id="KW-0479">Metal-binding</keyword>
<name>A0A7J2TIV0_ARCFL</name>
<dbReference type="InterPro" id="IPR038987">
    <property type="entry name" value="MoeA-like"/>
</dbReference>
<evidence type="ECO:0000256" key="9">
    <source>
        <dbReference type="ARBA" id="ARBA00023150"/>
    </source>
</evidence>
<dbReference type="InterPro" id="IPR005111">
    <property type="entry name" value="MoeA_C_domain_IV"/>
</dbReference>
<dbReference type="SUPFAM" id="SSF53218">
    <property type="entry name" value="Molybdenum cofactor biosynthesis proteins"/>
    <property type="match status" value="1"/>
</dbReference>
<dbReference type="InterPro" id="IPR036425">
    <property type="entry name" value="MoaB/Mog-like_dom_sf"/>
</dbReference>
<evidence type="ECO:0000256" key="1">
    <source>
        <dbReference type="ARBA" id="ARBA00001946"/>
    </source>
</evidence>
<dbReference type="PANTHER" id="PTHR10192:SF5">
    <property type="entry name" value="GEPHYRIN"/>
    <property type="match status" value="1"/>
</dbReference>
<dbReference type="Pfam" id="PF00994">
    <property type="entry name" value="MoCF_biosynth"/>
    <property type="match status" value="1"/>
</dbReference>
<dbReference type="PROSITE" id="PS01079">
    <property type="entry name" value="MOCF_BIOSYNTHESIS_2"/>
    <property type="match status" value="1"/>
</dbReference>
<evidence type="ECO:0000256" key="6">
    <source>
        <dbReference type="ARBA" id="ARBA00022679"/>
    </source>
</evidence>
<dbReference type="Pfam" id="PF12727">
    <property type="entry name" value="PBP_like"/>
    <property type="match status" value="1"/>
</dbReference>
<dbReference type="Gene3D" id="2.170.190.11">
    <property type="entry name" value="Molybdopterin biosynthesis moea protein, domain 3"/>
    <property type="match status" value="1"/>
</dbReference>
<dbReference type="Gene3D" id="3.90.105.10">
    <property type="entry name" value="Molybdopterin biosynthesis moea protein, domain 2"/>
    <property type="match status" value="1"/>
</dbReference>
<dbReference type="NCBIfam" id="NF011068">
    <property type="entry name" value="PRK14498.1"/>
    <property type="match status" value="1"/>
</dbReference>
<evidence type="ECO:0000256" key="7">
    <source>
        <dbReference type="ARBA" id="ARBA00022723"/>
    </source>
</evidence>